<feature type="compositionally biased region" description="Polar residues" evidence="1">
    <location>
        <begin position="109"/>
        <end position="124"/>
    </location>
</feature>
<dbReference type="STRING" id="52586.A0A0B1PDW9"/>
<dbReference type="AlphaFoldDB" id="A0A0B1PDW9"/>
<evidence type="ECO:0000313" key="3">
    <source>
        <dbReference type="Proteomes" id="UP000030854"/>
    </source>
</evidence>
<feature type="region of interest" description="Disordered" evidence="1">
    <location>
        <begin position="360"/>
        <end position="389"/>
    </location>
</feature>
<protein>
    <recommendedName>
        <fullName evidence="4">CCHC-type domain-containing protein</fullName>
    </recommendedName>
</protein>
<dbReference type="CDD" id="cd00303">
    <property type="entry name" value="retropepsin_like"/>
    <property type="match status" value="1"/>
</dbReference>
<gene>
    <name evidence="2" type="ORF">EV44_g3817</name>
</gene>
<dbReference type="HOGENOM" id="CLU_593390_0_0_1"/>
<evidence type="ECO:0000256" key="1">
    <source>
        <dbReference type="SAM" id="MobiDB-lite"/>
    </source>
</evidence>
<keyword evidence="3" id="KW-1185">Reference proteome</keyword>
<sequence length="461" mass="52793">MNSQPILDKRYILLDTSQTAKNALDTLFQDNRAYGDFKADFDHFADRAKYDNRTKVELLKKGLNRKISNVIDNQVNLPGPDDFLGWSDMVGSIARNLQQQEHIFKLQTPQTATRQNEPITSQPLSDIGPSDIGDPMDLSRIKLSDAERKYRMYNGLCIACGENGHLARDHYRKNNLISMSKRPPTHPPNRNFQLRQNLVMFRTTSLIDSDSTAMVFADNDSTVKPFRIKIRPLFTPRTVRLADGTTQASITHYFTYRLHIDHHSEIIVFFVTTLSKSNPIILGLTRLKLHNSICDWTFLTLKFDSLYCHHHCLNWVRSQSNSPQQILSASRPASLSLISSNQVTNNPPQTTVAIDYDLKKEPKSSKPSGKPSLEIQSHNTPPTVYSNDQLKDPVISGSLKIYLDTLRRKAYQTDIDKFLESKSDMTIDFIKKKLPPEFHHHAKHFLPKNANFLPPHHPWDH</sequence>
<evidence type="ECO:0008006" key="4">
    <source>
        <dbReference type="Google" id="ProtNLM"/>
    </source>
</evidence>
<dbReference type="Proteomes" id="UP000030854">
    <property type="component" value="Unassembled WGS sequence"/>
</dbReference>
<accession>A0A0B1PDW9</accession>
<organism evidence="2 3">
    <name type="scientific">Uncinula necator</name>
    <name type="common">Grape powdery mildew</name>
    <dbReference type="NCBI Taxonomy" id="52586"/>
    <lineage>
        <taxon>Eukaryota</taxon>
        <taxon>Fungi</taxon>
        <taxon>Dikarya</taxon>
        <taxon>Ascomycota</taxon>
        <taxon>Pezizomycotina</taxon>
        <taxon>Leotiomycetes</taxon>
        <taxon>Erysiphales</taxon>
        <taxon>Erysiphaceae</taxon>
        <taxon>Erysiphe</taxon>
    </lineage>
</organism>
<dbReference type="EMBL" id="JNVN01000020">
    <property type="protein sequence ID" value="KHJ36448.1"/>
    <property type="molecule type" value="Genomic_DNA"/>
</dbReference>
<proteinExistence type="predicted"/>
<feature type="region of interest" description="Disordered" evidence="1">
    <location>
        <begin position="109"/>
        <end position="131"/>
    </location>
</feature>
<name>A0A0B1PDW9_UNCNE</name>
<comment type="caution">
    <text evidence="2">The sequence shown here is derived from an EMBL/GenBank/DDBJ whole genome shotgun (WGS) entry which is preliminary data.</text>
</comment>
<evidence type="ECO:0000313" key="2">
    <source>
        <dbReference type="EMBL" id="KHJ36448.1"/>
    </source>
</evidence>
<reference evidence="2 3" key="1">
    <citation type="journal article" date="2014" name="BMC Genomics">
        <title>Adaptive genomic structural variation in the grape powdery mildew pathogen, Erysiphe necator.</title>
        <authorList>
            <person name="Jones L."/>
            <person name="Riaz S."/>
            <person name="Morales-Cruz A."/>
            <person name="Amrine K.C."/>
            <person name="McGuire B."/>
            <person name="Gubler W.D."/>
            <person name="Walker M.A."/>
            <person name="Cantu D."/>
        </authorList>
    </citation>
    <scope>NUCLEOTIDE SEQUENCE [LARGE SCALE GENOMIC DNA]</scope>
    <source>
        <strain evidence="3">c</strain>
    </source>
</reference>
<feature type="compositionally biased region" description="Polar residues" evidence="1">
    <location>
        <begin position="374"/>
        <end position="388"/>
    </location>
</feature>